<feature type="domain" description="Cap2 central linker" evidence="3">
    <location>
        <begin position="178"/>
        <end position="385"/>
    </location>
</feature>
<dbReference type="GO" id="GO:0061504">
    <property type="term" value="P:cyclic threonylcarbamoyladenosine biosynthetic process"/>
    <property type="evidence" value="ECO:0007669"/>
    <property type="project" value="TreeGrafter"/>
</dbReference>
<dbReference type="PANTHER" id="PTHR43267">
    <property type="entry name" value="TRNA THREONYLCARBAMOYLADENOSINE DEHYDRATASE"/>
    <property type="match status" value="1"/>
</dbReference>
<evidence type="ECO:0000313" key="4">
    <source>
        <dbReference type="EMBL" id="TXD37909.1"/>
    </source>
</evidence>
<reference evidence="4 5" key="1">
    <citation type="submission" date="2019-08" db="EMBL/GenBank/DDBJ databases">
        <title>Bradymonadales sp. TMQ2.</title>
        <authorList>
            <person name="Liang Q."/>
        </authorList>
    </citation>
    <scope>NUCLEOTIDE SEQUENCE [LARGE SCALE GENOMIC DNA]</scope>
    <source>
        <strain evidence="4 5">TMQ2</strain>
    </source>
</reference>
<dbReference type="PANTHER" id="PTHR43267:SF1">
    <property type="entry name" value="TRNA THREONYLCARBAMOYLADENOSINE DEHYDRATASE"/>
    <property type="match status" value="1"/>
</dbReference>
<evidence type="ECO:0000259" key="2">
    <source>
        <dbReference type="Pfam" id="PF00899"/>
    </source>
</evidence>
<keyword evidence="4" id="KW-0808">Transferase</keyword>
<protein>
    <submittedName>
        <fullName evidence="4">ThiF family adenylyltransferase</fullName>
    </submittedName>
</protein>
<dbReference type="GO" id="GO:0008641">
    <property type="term" value="F:ubiquitin-like modifier activating enzyme activity"/>
    <property type="evidence" value="ECO:0007669"/>
    <property type="project" value="InterPro"/>
</dbReference>
<dbReference type="InterPro" id="IPR000594">
    <property type="entry name" value="ThiF_NAD_FAD-bd"/>
</dbReference>
<accession>A0A5C6XJW2</accession>
<dbReference type="InterPro" id="IPR058964">
    <property type="entry name" value="Cap2_linker"/>
</dbReference>
<keyword evidence="4" id="KW-0548">Nucleotidyltransferase</keyword>
<evidence type="ECO:0000259" key="3">
    <source>
        <dbReference type="Pfam" id="PF26398"/>
    </source>
</evidence>
<organism evidence="4 5">
    <name type="scientific">Lujinxingia vulgaris</name>
    <dbReference type="NCBI Taxonomy" id="2600176"/>
    <lineage>
        <taxon>Bacteria</taxon>
        <taxon>Deltaproteobacteria</taxon>
        <taxon>Bradymonadales</taxon>
        <taxon>Lujinxingiaceae</taxon>
        <taxon>Lujinxingia</taxon>
    </lineage>
</organism>
<feature type="region of interest" description="Disordered" evidence="1">
    <location>
        <begin position="1"/>
        <end position="29"/>
    </location>
</feature>
<dbReference type="GO" id="GO:0016779">
    <property type="term" value="F:nucleotidyltransferase activity"/>
    <property type="evidence" value="ECO:0007669"/>
    <property type="project" value="UniProtKB-KW"/>
</dbReference>
<dbReference type="Proteomes" id="UP000321046">
    <property type="component" value="Unassembled WGS sequence"/>
</dbReference>
<comment type="caution">
    <text evidence="4">The sequence shown here is derived from an EMBL/GenBank/DDBJ whole genome shotgun (WGS) entry which is preliminary data.</text>
</comment>
<dbReference type="Pfam" id="PF26398">
    <property type="entry name" value="Cap2_linker"/>
    <property type="match status" value="1"/>
</dbReference>
<dbReference type="InterPro" id="IPR045886">
    <property type="entry name" value="ThiF/MoeB/HesA"/>
</dbReference>
<dbReference type="CDD" id="cd01483">
    <property type="entry name" value="E1_enzyme_family"/>
    <property type="match status" value="1"/>
</dbReference>
<name>A0A5C6XJW2_9DELT</name>
<gene>
    <name evidence="4" type="ORF">FRC96_08075</name>
</gene>
<dbReference type="Pfam" id="PF00899">
    <property type="entry name" value="ThiF"/>
    <property type="match status" value="1"/>
</dbReference>
<dbReference type="OrthoDB" id="9804286at2"/>
<dbReference type="GO" id="GO:0061503">
    <property type="term" value="F:tRNA threonylcarbamoyladenosine dehydratase"/>
    <property type="evidence" value="ECO:0007669"/>
    <property type="project" value="TreeGrafter"/>
</dbReference>
<sequence>MGRRRRGGLHHPANLQPPARAASRDGGWSVKKLPEPIQRGLNRLAGVSGATVVSLPEFMPTEGAWAIKLCLSQTYSSDFVPKETLWVLLVDDVYPLGQIHLYPGLNNSIVHTFPHQDRNIKPHRDDKKWRTGKPCLDSPSQRLGRIAGGSEPTNDSEERLRWHVERCLAWLDMAATKQLMLDSEPFEVPQCPSELLNSGIKVVHDEGPDTFDVWTERIGRFGEVSWNKLPGFEKTIVAEAFFDTKGDVIRTCRRELVKTKKRWVGYWWLWPEPVVIPPWHSPGTWADLRRIGARLNLNVDKFTRWLARRSVGENTIILLIGYPIPTSWNGTVTEIHWQSILPPPIPQNGKMPKRSRGNYRGRSARIQRNIFIGSRHLSYLNTENWHPDRLQARGKLPRTLRKLPIAIIGAGALGSAVAELLIRAGSLDILIVDHDSLEVGNLVRHTLTGAELRQNKAAAVAARLRGAAPMANVSSFAKQLPSQGTLKDLLDRFDVIIDCTGEDEVVSRLGGTWWGVPRLFLSASLGFAARRLFLYEAWGCSFPEEHFFEEIGPWLEGERASWSAVGETLEGAGCWSPLFPARSDDVWLAAVATVKHLERATNGESKCGLDVLEQYDEGGVGFRHIVQEEA</sequence>
<dbReference type="EMBL" id="VOSL01000039">
    <property type="protein sequence ID" value="TXD37909.1"/>
    <property type="molecule type" value="Genomic_DNA"/>
</dbReference>
<dbReference type="InterPro" id="IPR035985">
    <property type="entry name" value="Ubiquitin-activating_enz"/>
</dbReference>
<evidence type="ECO:0000313" key="5">
    <source>
        <dbReference type="Proteomes" id="UP000321046"/>
    </source>
</evidence>
<dbReference type="SUPFAM" id="SSF69572">
    <property type="entry name" value="Activating enzymes of the ubiquitin-like proteins"/>
    <property type="match status" value="1"/>
</dbReference>
<dbReference type="Gene3D" id="3.40.50.720">
    <property type="entry name" value="NAD(P)-binding Rossmann-like Domain"/>
    <property type="match status" value="1"/>
</dbReference>
<evidence type="ECO:0000256" key="1">
    <source>
        <dbReference type="SAM" id="MobiDB-lite"/>
    </source>
</evidence>
<dbReference type="AlphaFoldDB" id="A0A5C6XJW2"/>
<proteinExistence type="predicted"/>
<feature type="domain" description="THIF-type NAD/FAD binding fold" evidence="2">
    <location>
        <begin position="398"/>
        <end position="500"/>
    </location>
</feature>